<accession>K1W837</accession>
<feature type="region of interest" description="Disordered" evidence="1">
    <location>
        <begin position="92"/>
        <end position="126"/>
    </location>
</feature>
<dbReference type="InParanoid" id="K1W837"/>
<evidence type="ECO:0000313" key="2">
    <source>
        <dbReference type="EMBL" id="EKD13325.1"/>
    </source>
</evidence>
<evidence type="ECO:0000256" key="1">
    <source>
        <dbReference type="SAM" id="MobiDB-lite"/>
    </source>
</evidence>
<dbReference type="HOGENOM" id="CLU_1982059_0_0_1"/>
<dbReference type="AlphaFoldDB" id="K1W837"/>
<reference evidence="2 3" key="1">
    <citation type="journal article" date="2012" name="BMC Genomics">
        <title>Sequencing the genome of Marssonina brunnea reveals fungus-poplar co-evolution.</title>
        <authorList>
            <person name="Zhu S."/>
            <person name="Cao Y.-Z."/>
            <person name="Jiang C."/>
            <person name="Tan B.-Y."/>
            <person name="Wang Z."/>
            <person name="Feng S."/>
            <person name="Zhang L."/>
            <person name="Su X.-H."/>
            <person name="Brejova B."/>
            <person name="Vinar T."/>
            <person name="Xu M."/>
            <person name="Wang M.-X."/>
            <person name="Zhang S.-G."/>
            <person name="Huang M.-R."/>
            <person name="Wu R."/>
            <person name="Zhou Y."/>
        </authorList>
    </citation>
    <scope>NUCLEOTIDE SEQUENCE [LARGE SCALE GENOMIC DNA]</scope>
    <source>
        <strain evidence="2 3">MB_m1</strain>
    </source>
</reference>
<feature type="compositionally biased region" description="Gly residues" evidence="1">
    <location>
        <begin position="98"/>
        <end position="111"/>
    </location>
</feature>
<keyword evidence="3" id="KW-1185">Reference proteome</keyword>
<proteinExistence type="predicted"/>
<evidence type="ECO:0000313" key="3">
    <source>
        <dbReference type="Proteomes" id="UP000006753"/>
    </source>
</evidence>
<dbReference type="EMBL" id="JH921450">
    <property type="protein sequence ID" value="EKD13325.1"/>
    <property type="molecule type" value="Genomic_DNA"/>
</dbReference>
<gene>
    <name evidence="2" type="ORF">MBM_08408</name>
</gene>
<dbReference type="KEGG" id="mbe:MBM_08408"/>
<name>K1W837_MARBU</name>
<protein>
    <submittedName>
        <fullName evidence="2">Uncharacterized protein</fullName>
    </submittedName>
</protein>
<organism evidence="2 3">
    <name type="scientific">Marssonina brunnea f. sp. multigermtubi (strain MB_m1)</name>
    <name type="common">Marssonina leaf spot fungus</name>
    <dbReference type="NCBI Taxonomy" id="1072389"/>
    <lineage>
        <taxon>Eukaryota</taxon>
        <taxon>Fungi</taxon>
        <taxon>Dikarya</taxon>
        <taxon>Ascomycota</taxon>
        <taxon>Pezizomycotina</taxon>
        <taxon>Leotiomycetes</taxon>
        <taxon>Helotiales</taxon>
        <taxon>Drepanopezizaceae</taxon>
        <taxon>Drepanopeziza</taxon>
    </lineage>
</organism>
<sequence length="126" mass="14110">MYQGARSCESYLIVRLTETNMSTHGKPNLSPRNPHKMYPRAPYNKVRPEAPASKWYCCRCARHHVTTAWLTTNMLCMACGHRRCRRCRVEKPSVEAGNGDGKGAQGQGQEQGQGQSVTGKDIKSTR</sequence>
<dbReference type="Proteomes" id="UP000006753">
    <property type="component" value="Unassembled WGS sequence"/>
</dbReference>